<feature type="domain" description="Reverse transcriptase zinc-binding" evidence="1">
    <location>
        <begin position="344"/>
        <end position="417"/>
    </location>
</feature>
<dbReference type="EMBL" id="JAANQT010001732">
    <property type="protein sequence ID" value="KAG1304128.1"/>
    <property type="molecule type" value="Genomic_DNA"/>
</dbReference>
<evidence type="ECO:0000313" key="3">
    <source>
        <dbReference type="Proteomes" id="UP000716291"/>
    </source>
</evidence>
<gene>
    <name evidence="2" type="ORF">G6F64_009470</name>
</gene>
<reference evidence="2" key="1">
    <citation type="journal article" date="2020" name="Microb. Genom.">
        <title>Genetic diversity of clinical and environmental Mucorales isolates obtained from an investigation of mucormycosis cases among solid organ transplant recipients.</title>
        <authorList>
            <person name="Nguyen M.H."/>
            <person name="Kaul D."/>
            <person name="Muto C."/>
            <person name="Cheng S.J."/>
            <person name="Richter R.A."/>
            <person name="Bruno V.M."/>
            <person name="Liu G."/>
            <person name="Beyhan S."/>
            <person name="Sundermann A.J."/>
            <person name="Mounaud S."/>
            <person name="Pasculle A.W."/>
            <person name="Nierman W.C."/>
            <person name="Driscoll E."/>
            <person name="Cumbie R."/>
            <person name="Clancy C.J."/>
            <person name="Dupont C.L."/>
        </authorList>
    </citation>
    <scope>NUCLEOTIDE SEQUENCE</scope>
    <source>
        <strain evidence="2">GL11</strain>
    </source>
</reference>
<organism evidence="2 3">
    <name type="scientific">Rhizopus oryzae</name>
    <name type="common">Mucormycosis agent</name>
    <name type="synonym">Rhizopus arrhizus var. delemar</name>
    <dbReference type="NCBI Taxonomy" id="64495"/>
    <lineage>
        <taxon>Eukaryota</taxon>
        <taxon>Fungi</taxon>
        <taxon>Fungi incertae sedis</taxon>
        <taxon>Mucoromycota</taxon>
        <taxon>Mucoromycotina</taxon>
        <taxon>Mucoromycetes</taxon>
        <taxon>Mucorales</taxon>
        <taxon>Mucorineae</taxon>
        <taxon>Rhizopodaceae</taxon>
        <taxon>Rhizopus</taxon>
    </lineage>
</organism>
<sequence>MQSTAHHHSFQNRLIAKITQACDIHKQRNLSIRGRATVLNTLILSTLWHVLRVSWISQHTLKVIRRICREFILFRVFPPVSFDILQLPLKKGGLGVLDPSSQQQALQFRWLTPLLQRHHPSTVVSQWMGAHLSSIAPVVLYDHRLPFLFSTLRQGLLQKNRPGLCALLFRAFDTLFDSTTVSSALNTTSEQPITISLNYSLALPLSAVVQWTPEFSMQEQKSFDNVLVQDAFDHVEGLSCLRPKTLPSDRPNITVARNRIKKMLRWITTGKITLLPFFAKLCLPCFTRDEQRLQGSLALDFCFGSLIIDTLDRNTELITPNYFRTALQTKILRSIPANSPVRTKSNVLWKVFWNLKVPLAVRTPWYRLLQEKFPCAATIHKVVPDLCNSSCRLCTPRMFTENVDHFFFLCPPKRLVWEQIWPHFFGHTMTTHEVYRAIHLLCFPPQRLSLISNESIIACTILGIWKAHWRFIFDKVPFDPTTVFQNILSLVGPFRSDALSSIV</sequence>
<dbReference type="OrthoDB" id="2273311at2759"/>
<evidence type="ECO:0000259" key="1">
    <source>
        <dbReference type="Pfam" id="PF13966"/>
    </source>
</evidence>
<comment type="caution">
    <text evidence="2">The sequence shown here is derived from an EMBL/GenBank/DDBJ whole genome shotgun (WGS) entry which is preliminary data.</text>
</comment>
<keyword evidence="3" id="KW-1185">Reference proteome</keyword>
<evidence type="ECO:0000313" key="2">
    <source>
        <dbReference type="EMBL" id="KAG1304128.1"/>
    </source>
</evidence>
<protein>
    <recommendedName>
        <fullName evidence="1">Reverse transcriptase zinc-binding domain-containing protein</fullName>
    </recommendedName>
</protein>
<accession>A0A9P6X3I5</accession>
<dbReference type="Proteomes" id="UP000716291">
    <property type="component" value="Unassembled WGS sequence"/>
</dbReference>
<name>A0A9P6X3I5_RHIOR</name>
<proteinExistence type="predicted"/>
<dbReference type="AlphaFoldDB" id="A0A9P6X3I5"/>
<dbReference type="InterPro" id="IPR026960">
    <property type="entry name" value="RVT-Znf"/>
</dbReference>
<dbReference type="Pfam" id="PF13966">
    <property type="entry name" value="zf-RVT"/>
    <property type="match status" value="1"/>
</dbReference>